<reference evidence="1 2" key="1">
    <citation type="submission" date="2014-06" db="EMBL/GenBank/DDBJ databases">
        <title>Rhizobium pelagicum/R2-400B4.</title>
        <authorList>
            <person name="Kimes N.E."/>
            <person name="Lopez-Perez M."/>
        </authorList>
    </citation>
    <scope>NUCLEOTIDE SEQUENCE [LARGE SCALE GENOMIC DNA]</scope>
    <source>
        <strain evidence="1 2">R2-400B4</strain>
    </source>
</reference>
<dbReference type="RefSeq" id="WP_037189738.1">
    <property type="nucleotide sequence ID" value="NZ_JOKJ01000019.1"/>
</dbReference>
<accession>A0A922P2V9</accession>
<proteinExistence type="predicted"/>
<organism evidence="1 2">
    <name type="scientific">Pseudorhizobium pelagicum</name>
    <dbReference type="NCBI Taxonomy" id="1509405"/>
    <lineage>
        <taxon>Bacteria</taxon>
        <taxon>Pseudomonadati</taxon>
        <taxon>Pseudomonadota</taxon>
        <taxon>Alphaproteobacteria</taxon>
        <taxon>Hyphomicrobiales</taxon>
        <taxon>Rhizobiaceae</taxon>
        <taxon>Rhizobium/Agrobacterium group</taxon>
        <taxon>Pseudorhizobium</taxon>
    </lineage>
</organism>
<dbReference type="EMBL" id="JOKJ01000019">
    <property type="protein sequence ID" value="KEQ05579.1"/>
    <property type="molecule type" value="Genomic_DNA"/>
</dbReference>
<dbReference type="Proteomes" id="UP000052167">
    <property type="component" value="Unassembled WGS sequence"/>
</dbReference>
<evidence type="ECO:0000313" key="2">
    <source>
        <dbReference type="Proteomes" id="UP000052167"/>
    </source>
</evidence>
<dbReference type="AlphaFoldDB" id="A0A922P2V9"/>
<comment type="caution">
    <text evidence="1">The sequence shown here is derived from an EMBL/GenBank/DDBJ whole genome shotgun (WGS) entry which is preliminary data.</text>
</comment>
<name>A0A922P2V9_9HYPH</name>
<evidence type="ECO:0000313" key="1">
    <source>
        <dbReference type="EMBL" id="KEQ05579.1"/>
    </source>
</evidence>
<gene>
    <name evidence="1" type="ORF">GV68_08595</name>
</gene>
<sequence length="97" mass="11233">MSTPEQQEILEVENRYWTEMFHHLEELKKNKHFQALILKGYFQDKAVNGVSLLAQDHIVQNGKRSAVMEDLIAVSKLQDFFITVENLGSQAPDEDEE</sequence>
<protein>
    <submittedName>
        <fullName evidence="1">Uncharacterized protein</fullName>
    </submittedName>
</protein>
<keyword evidence="2" id="KW-1185">Reference proteome</keyword>